<dbReference type="HOGENOM" id="CLU_000445_90_10_0"/>
<keyword evidence="2" id="KW-0238">DNA-binding</keyword>
<keyword evidence="1" id="KW-0805">Transcription regulation</keyword>
<dbReference type="PRINTS" id="PR00038">
    <property type="entry name" value="HTHLUXR"/>
</dbReference>
<dbReference type="OrthoDB" id="3679796at2"/>
<dbReference type="PANTHER" id="PTHR43214">
    <property type="entry name" value="TWO-COMPONENT RESPONSE REGULATOR"/>
    <property type="match status" value="1"/>
</dbReference>
<organism evidence="5 6">
    <name type="scientific">Fimbriimonas ginsengisoli Gsoil 348</name>
    <dbReference type="NCBI Taxonomy" id="661478"/>
    <lineage>
        <taxon>Bacteria</taxon>
        <taxon>Bacillati</taxon>
        <taxon>Armatimonadota</taxon>
        <taxon>Fimbriimonadia</taxon>
        <taxon>Fimbriimonadales</taxon>
        <taxon>Fimbriimonadaceae</taxon>
        <taxon>Fimbriimonas</taxon>
    </lineage>
</organism>
<dbReference type="CDD" id="cd06170">
    <property type="entry name" value="LuxR_C_like"/>
    <property type="match status" value="1"/>
</dbReference>
<dbReference type="eggNOG" id="COG2197">
    <property type="taxonomic scope" value="Bacteria"/>
</dbReference>
<dbReference type="KEGG" id="fgi:OP10G_1824"/>
<sequence>MRVALCSKEGLFGEALASLLDHQGSFQVVATEQSPKDLINAAKEYRAQVMVVDSFELDRNELQFLMGARAFGDFGIVLIVGEEEKAEFVEVPVDRIVSRATGAPELFAALEELGGSVRLTSRPFVREVRRTYGNGNDLTRREYEVAQLVAKGMSNRKISQVTGLREQSIKNLVSVVMRKLHCENRVQVALKLTRAGAMDVSEE</sequence>
<dbReference type="InterPro" id="IPR039420">
    <property type="entry name" value="WalR-like"/>
</dbReference>
<dbReference type="Pfam" id="PF00196">
    <property type="entry name" value="GerE"/>
    <property type="match status" value="1"/>
</dbReference>
<dbReference type="PROSITE" id="PS50043">
    <property type="entry name" value="HTH_LUXR_2"/>
    <property type="match status" value="1"/>
</dbReference>
<reference evidence="5 6" key="1">
    <citation type="journal article" date="2014" name="PLoS ONE">
        <title>The first complete genome sequence of the class fimbriimonadia in the phylum armatimonadetes.</title>
        <authorList>
            <person name="Hu Z.Y."/>
            <person name="Wang Y.Z."/>
            <person name="Im W.T."/>
            <person name="Wang S.Y."/>
            <person name="Zhao G.P."/>
            <person name="Zheng H.J."/>
            <person name="Quan Z.X."/>
        </authorList>
    </citation>
    <scope>NUCLEOTIDE SEQUENCE [LARGE SCALE GENOMIC DNA]</scope>
    <source>
        <strain evidence="5">Gsoil 348</strain>
    </source>
</reference>
<dbReference type="RefSeq" id="WP_025226219.1">
    <property type="nucleotide sequence ID" value="NZ_CP007139.1"/>
</dbReference>
<dbReference type="SUPFAM" id="SSF46894">
    <property type="entry name" value="C-terminal effector domain of the bipartite response regulators"/>
    <property type="match status" value="1"/>
</dbReference>
<dbReference type="STRING" id="661478.OP10G_1824"/>
<dbReference type="InterPro" id="IPR016032">
    <property type="entry name" value="Sig_transdc_resp-reg_C-effctor"/>
</dbReference>
<dbReference type="PANTHER" id="PTHR43214:SF41">
    <property type="entry name" value="NITRATE_NITRITE RESPONSE REGULATOR PROTEIN NARP"/>
    <property type="match status" value="1"/>
</dbReference>
<dbReference type="InterPro" id="IPR000792">
    <property type="entry name" value="Tscrpt_reg_LuxR_C"/>
</dbReference>
<dbReference type="Gene3D" id="3.40.50.2300">
    <property type="match status" value="1"/>
</dbReference>
<evidence type="ECO:0000256" key="2">
    <source>
        <dbReference type="ARBA" id="ARBA00023125"/>
    </source>
</evidence>
<name>A0A068NP92_FIMGI</name>
<dbReference type="Proteomes" id="UP000027982">
    <property type="component" value="Chromosome"/>
</dbReference>
<evidence type="ECO:0000313" key="6">
    <source>
        <dbReference type="Proteomes" id="UP000027982"/>
    </source>
</evidence>
<feature type="domain" description="HTH luxR-type" evidence="4">
    <location>
        <begin position="131"/>
        <end position="196"/>
    </location>
</feature>
<protein>
    <submittedName>
        <fullName evidence="5">LuxR family two component transcriptional regulator</fullName>
    </submittedName>
</protein>
<keyword evidence="6" id="KW-1185">Reference proteome</keyword>
<accession>A0A068NP92</accession>
<dbReference type="GO" id="GO:0006355">
    <property type="term" value="P:regulation of DNA-templated transcription"/>
    <property type="evidence" value="ECO:0007669"/>
    <property type="project" value="InterPro"/>
</dbReference>
<dbReference type="GO" id="GO:0003677">
    <property type="term" value="F:DNA binding"/>
    <property type="evidence" value="ECO:0007669"/>
    <property type="project" value="UniProtKB-KW"/>
</dbReference>
<evidence type="ECO:0000256" key="1">
    <source>
        <dbReference type="ARBA" id="ARBA00023015"/>
    </source>
</evidence>
<dbReference type="EMBL" id="CP007139">
    <property type="protein sequence ID" value="AIE85192.1"/>
    <property type="molecule type" value="Genomic_DNA"/>
</dbReference>
<keyword evidence="3" id="KW-0804">Transcription</keyword>
<evidence type="ECO:0000256" key="3">
    <source>
        <dbReference type="ARBA" id="ARBA00023163"/>
    </source>
</evidence>
<dbReference type="AlphaFoldDB" id="A0A068NP92"/>
<evidence type="ECO:0000259" key="4">
    <source>
        <dbReference type="PROSITE" id="PS50043"/>
    </source>
</evidence>
<dbReference type="SMART" id="SM00421">
    <property type="entry name" value="HTH_LUXR"/>
    <property type="match status" value="1"/>
</dbReference>
<gene>
    <name evidence="5" type="ORF">OP10G_1824</name>
</gene>
<proteinExistence type="predicted"/>
<evidence type="ECO:0000313" key="5">
    <source>
        <dbReference type="EMBL" id="AIE85192.1"/>
    </source>
</evidence>